<sequence length="72" mass="7943">MTAAWRARPITPAVLIVAVIDYLAASRMPRRNERPRRRGTPLDTAPRNALNAPSITFVPRRGGPCHATGRAR</sequence>
<dbReference type="AlphaFoldDB" id="A0A6J4VWE5"/>
<dbReference type="EMBL" id="CADCWM010001051">
    <property type="protein sequence ID" value="CAA9587586.1"/>
    <property type="molecule type" value="Genomic_DNA"/>
</dbReference>
<name>A0A6J4VWE5_9BACT</name>
<organism evidence="2">
    <name type="scientific">uncultured Thermomicrobiales bacterium</name>
    <dbReference type="NCBI Taxonomy" id="1645740"/>
    <lineage>
        <taxon>Bacteria</taxon>
        <taxon>Pseudomonadati</taxon>
        <taxon>Thermomicrobiota</taxon>
        <taxon>Thermomicrobia</taxon>
        <taxon>Thermomicrobiales</taxon>
        <taxon>environmental samples</taxon>
    </lineage>
</organism>
<gene>
    <name evidence="2" type="ORF">AVDCRST_MAG88-4215</name>
</gene>
<proteinExistence type="predicted"/>
<accession>A0A6J4VWE5</accession>
<evidence type="ECO:0000313" key="2">
    <source>
        <dbReference type="EMBL" id="CAA9587586.1"/>
    </source>
</evidence>
<protein>
    <submittedName>
        <fullName evidence="2">Uncharacterized protein</fullName>
    </submittedName>
</protein>
<feature type="region of interest" description="Disordered" evidence="1">
    <location>
        <begin position="27"/>
        <end position="72"/>
    </location>
</feature>
<evidence type="ECO:0000256" key="1">
    <source>
        <dbReference type="SAM" id="MobiDB-lite"/>
    </source>
</evidence>
<reference evidence="2" key="1">
    <citation type="submission" date="2020-02" db="EMBL/GenBank/DDBJ databases">
        <authorList>
            <person name="Meier V. D."/>
        </authorList>
    </citation>
    <scope>NUCLEOTIDE SEQUENCE</scope>
    <source>
        <strain evidence="2">AVDCRST_MAG88</strain>
    </source>
</reference>